<dbReference type="Gene3D" id="3.40.50.11540">
    <property type="entry name" value="NADH-ubiquinone oxidoreductase 51kDa subunit"/>
    <property type="match status" value="1"/>
</dbReference>
<dbReference type="SUPFAM" id="SSF142019">
    <property type="entry name" value="Nqo1 FMN-binding domain-like"/>
    <property type="match status" value="1"/>
</dbReference>
<organism evidence="10 11">
    <name type="scientific">Natranaerovirga hydrolytica</name>
    <dbReference type="NCBI Taxonomy" id="680378"/>
    <lineage>
        <taxon>Bacteria</taxon>
        <taxon>Bacillati</taxon>
        <taxon>Bacillota</taxon>
        <taxon>Clostridia</taxon>
        <taxon>Lachnospirales</taxon>
        <taxon>Natranaerovirgaceae</taxon>
        <taxon>Natranaerovirga</taxon>
    </lineage>
</organism>
<dbReference type="HAMAP" id="MF_00461">
    <property type="entry name" value="RsxC_RnfC"/>
    <property type="match status" value="1"/>
</dbReference>
<evidence type="ECO:0000256" key="6">
    <source>
        <dbReference type="ARBA" id="ARBA00023004"/>
    </source>
</evidence>
<comment type="subcellular location">
    <subcellularLocation>
        <location evidence="8">Cell membrane</location>
        <topology evidence="8">Peripheral membrane protein</topology>
    </subcellularLocation>
</comment>
<keyword evidence="5 8" id="KW-0249">Electron transport</keyword>
<comment type="similarity">
    <text evidence="8">Belongs to the 4Fe4S bacterial-type ferredoxin family. RnfC subfamily.</text>
</comment>
<keyword evidence="2 8" id="KW-0004">4Fe-4S</keyword>
<keyword evidence="8" id="KW-1278">Translocase</keyword>
<dbReference type="InterPro" id="IPR037225">
    <property type="entry name" value="Nuo51_FMN-bd_sf"/>
</dbReference>
<dbReference type="GO" id="GO:0046872">
    <property type="term" value="F:metal ion binding"/>
    <property type="evidence" value="ECO:0007669"/>
    <property type="project" value="UniProtKB-KW"/>
</dbReference>
<evidence type="ECO:0000259" key="9">
    <source>
        <dbReference type="PROSITE" id="PS51379"/>
    </source>
</evidence>
<feature type="domain" description="4Fe-4S ferredoxin-type" evidence="9">
    <location>
        <begin position="397"/>
        <end position="427"/>
    </location>
</feature>
<dbReference type="InterPro" id="IPR019554">
    <property type="entry name" value="Soluble_ligand-bd"/>
</dbReference>
<dbReference type="InterPro" id="IPR011538">
    <property type="entry name" value="Nuo51_FMN-bd"/>
</dbReference>
<feature type="binding site" evidence="8">
    <location>
        <position position="370"/>
    </location>
    <ligand>
        <name>[4Fe-4S] cluster</name>
        <dbReference type="ChEBI" id="CHEBI:49883"/>
        <label>1</label>
    </ligand>
</feature>
<protein>
    <recommendedName>
        <fullName evidence="8">Ion-translocating oxidoreductase complex subunit C</fullName>
        <ecNumber evidence="8">7.-.-.-</ecNumber>
    </recommendedName>
    <alternativeName>
        <fullName evidence="8">Rnf electron transport complex subunit C</fullName>
    </alternativeName>
</protein>
<keyword evidence="8" id="KW-0472">Membrane</keyword>
<dbReference type="SUPFAM" id="SSF46548">
    <property type="entry name" value="alpha-helical ferredoxin"/>
    <property type="match status" value="1"/>
</dbReference>
<dbReference type="PANTHER" id="PTHR43034:SF2">
    <property type="entry name" value="ION-TRANSLOCATING OXIDOREDUCTASE COMPLEX SUBUNIT C"/>
    <property type="match status" value="1"/>
</dbReference>
<feature type="binding site" evidence="8">
    <location>
        <position position="406"/>
    </location>
    <ligand>
        <name>[4Fe-4S] cluster</name>
        <dbReference type="ChEBI" id="CHEBI:49883"/>
        <label>2</label>
    </ligand>
</feature>
<evidence type="ECO:0000256" key="4">
    <source>
        <dbReference type="ARBA" id="ARBA00022737"/>
    </source>
</evidence>
<evidence type="ECO:0000313" key="11">
    <source>
        <dbReference type="Proteomes" id="UP000294545"/>
    </source>
</evidence>
<keyword evidence="1 8" id="KW-0813">Transport</keyword>
<dbReference type="Pfam" id="PF01512">
    <property type="entry name" value="Complex1_51K"/>
    <property type="match status" value="1"/>
</dbReference>
<dbReference type="InterPro" id="IPR017900">
    <property type="entry name" value="4Fe4S_Fe_S_CS"/>
</dbReference>
<feature type="domain" description="4Fe-4S ferredoxin-type" evidence="9">
    <location>
        <begin position="357"/>
        <end position="387"/>
    </location>
</feature>
<dbReference type="EC" id="7.-.-.-" evidence="8"/>
<evidence type="ECO:0000256" key="8">
    <source>
        <dbReference type="HAMAP-Rule" id="MF_00461"/>
    </source>
</evidence>
<dbReference type="GO" id="GO:0022900">
    <property type="term" value="P:electron transport chain"/>
    <property type="evidence" value="ECO:0007669"/>
    <property type="project" value="UniProtKB-UniRule"/>
</dbReference>
<dbReference type="AlphaFoldDB" id="A0A4R1MXT0"/>
<keyword evidence="11" id="KW-1185">Reference proteome</keyword>
<dbReference type="NCBIfam" id="NF003454">
    <property type="entry name" value="PRK05035.1"/>
    <property type="match status" value="1"/>
</dbReference>
<comment type="caution">
    <text evidence="10">The sequence shown here is derived from an EMBL/GenBank/DDBJ whole genome shotgun (WGS) entry which is preliminary data.</text>
</comment>
<dbReference type="GO" id="GO:0009055">
    <property type="term" value="F:electron transfer activity"/>
    <property type="evidence" value="ECO:0007669"/>
    <property type="project" value="InterPro"/>
</dbReference>
<dbReference type="OrthoDB" id="9767754at2"/>
<feature type="binding site" evidence="8">
    <location>
        <position position="412"/>
    </location>
    <ligand>
        <name>[4Fe-4S] cluster</name>
        <dbReference type="ChEBI" id="CHEBI:49883"/>
        <label>2</label>
    </ligand>
</feature>
<reference evidence="10 11" key="1">
    <citation type="submission" date="2019-03" db="EMBL/GenBank/DDBJ databases">
        <title>Genomic Encyclopedia of Type Strains, Phase IV (KMG-IV): sequencing the most valuable type-strain genomes for metagenomic binning, comparative biology and taxonomic classification.</title>
        <authorList>
            <person name="Goeker M."/>
        </authorList>
    </citation>
    <scope>NUCLEOTIDE SEQUENCE [LARGE SCALE GENOMIC DNA]</scope>
    <source>
        <strain evidence="10 11">DSM 24176</strain>
    </source>
</reference>
<keyword evidence="8" id="KW-1003">Cell membrane</keyword>
<keyword evidence="4 8" id="KW-0677">Repeat</keyword>
<dbReference type="Pfam" id="PF10531">
    <property type="entry name" value="SLBB"/>
    <property type="match status" value="1"/>
</dbReference>
<dbReference type="GO" id="GO:0005886">
    <property type="term" value="C:plasma membrane"/>
    <property type="evidence" value="ECO:0007669"/>
    <property type="project" value="UniProtKB-SubCell"/>
</dbReference>
<dbReference type="InterPro" id="IPR026902">
    <property type="entry name" value="RnfC_N"/>
</dbReference>
<comment type="function">
    <text evidence="8">Part of a membrane-bound complex that couples electron transfer with translocation of ions across the membrane.</text>
</comment>
<comment type="cofactor">
    <cofactor evidence="8">
        <name>[4Fe-4S] cluster</name>
        <dbReference type="ChEBI" id="CHEBI:49883"/>
    </cofactor>
    <text evidence="8">Binds 2 [4Fe-4S] clusters per subunit.</text>
</comment>
<feature type="binding site" evidence="8">
    <location>
        <position position="373"/>
    </location>
    <ligand>
        <name>[4Fe-4S] cluster</name>
        <dbReference type="ChEBI" id="CHEBI:49883"/>
        <label>1</label>
    </ligand>
</feature>
<dbReference type="GO" id="GO:0051539">
    <property type="term" value="F:4 iron, 4 sulfur cluster binding"/>
    <property type="evidence" value="ECO:0007669"/>
    <property type="project" value="UniProtKB-KW"/>
</dbReference>
<dbReference type="PANTHER" id="PTHR43034">
    <property type="entry name" value="ION-TRANSLOCATING OXIDOREDUCTASE COMPLEX SUBUNIT C"/>
    <property type="match status" value="1"/>
</dbReference>
<dbReference type="NCBIfam" id="TIGR01945">
    <property type="entry name" value="rnfC"/>
    <property type="match status" value="1"/>
</dbReference>
<proteinExistence type="inferred from homology"/>
<dbReference type="PROSITE" id="PS00198">
    <property type="entry name" value="4FE4S_FER_1"/>
    <property type="match status" value="1"/>
</dbReference>
<feature type="binding site" evidence="8">
    <location>
        <position position="377"/>
    </location>
    <ligand>
        <name>[4Fe-4S] cluster</name>
        <dbReference type="ChEBI" id="CHEBI:49883"/>
        <label>2</label>
    </ligand>
</feature>
<keyword evidence="6 8" id="KW-0408">Iron</keyword>
<feature type="binding site" evidence="8">
    <location>
        <position position="409"/>
    </location>
    <ligand>
        <name>[4Fe-4S] cluster</name>
        <dbReference type="ChEBI" id="CHEBI:49883"/>
        <label>2</label>
    </ligand>
</feature>
<dbReference type="Pfam" id="PF13375">
    <property type="entry name" value="RnfC_N"/>
    <property type="match status" value="1"/>
</dbReference>
<evidence type="ECO:0000256" key="3">
    <source>
        <dbReference type="ARBA" id="ARBA00022723"/>
    </source>
</evidence>
<gene>
    <name evidence="8" type="primary">rnfC</name>
    <name evidence="10" type="ORF">EDC19_0494</name>
</gene>
<keyword evidence="3 8" id="KW-0479">Metal-binding</keyword>
<evidence type="ECO:0000256" key="5">
    <source>
        <dbReference type="ARBA" id="ARBA00022982"/>
    </source>
</evidence>
<dbReference type="InterPro" id="IPR017896">
    <property type="entry name" value="4Fe4S_Fe-S-bd"/>
</dbReference>
<dbReference type="Pfam" id="PF12838">
    <property type="entry name" value="Fer4_7"/>
    <property type="match status" value="1"/>
</dbReference>
<feature type="binding site" evidence="8">
    <location>
        <position position="367"/>
    </location>
    <ligand>
        <name>[4Fe-4S] cluster</name>
        <dbReference type="ChEBI" id="CHEBI:49883"/>
        <label>1</label>
    </ligand>
</feature>
<name>A0A4R1MXT0_9FIRM</name>
<dbReference type="RefSeq" id="WP_132279994.1">
    <property type="nucleotide sequence ID" value="NZ_SMGQ01000011.1"/>
</dbReference>
<dbReference type="Gene3D" id="3.30.70.20">
    <property type="match status" value="1"/>
</dbReference>
<keyword evidence="7 8" id="KW-0411">Iron-sulfur</keyword>
<feature type="binding site" evidence="8">
    <location>
        <position position="416"/>
    </location>
    <ligand>
        <name>[4Fe-4S] cluster</name>
        <dbReference type="ChEBI" id="CHEBI:49883"/>
        <label>1</label>
    </ligand>
</feature>
<dbReference type="Proteomes" id="UP000294545">
    <property type="component" value="Unassembled WGS sequence"/>
</dbReference>
<sequence length="439" mass="48564">MGALTFKRGIHPKDLKKATMNKPVKYILPKGDLVYPLVQHMGVPCKPLVKKGDHVLVGEKIGESDAVFSSPIHSTVSGTVKNIKPMLVQNGSKVNSIIVENDGEYTEHERIQPIDNPEKLTPEEIRNIIKEAGIVGMGGACFPTHIKLTPPKDKKIDYIVVNGSECEPYLTSDYRVMLEEPERIVLGLKMVLKLFPDAKAIIGIEDNKKKGIEILEEHTKDEDRIEVVTLKTKYPQGAEKQLVSAITGRKFMSKQLPLDVGCIVQNIETIVAIHRAIYRGRPIMRRIVTVSGGAIKEPKNIKVKIGTNFQELIDEAGGFVSEPAKLIAGGPMMGLSIFSLDLPVIKGTSAILCLTEKEAKVFEESNCIRCGKCVGACANGLLPLLLNQYVLKNDNEMFLKYNGMECCECGSCSYVCPSKRHIAQTIKTKRREMLANKKR</sequence>
<evidence type="ECO:0000313" key="10">
    <source>
        <dbReference type="EMBL" id="TCK98077.1"/>
    </source>
</evidence>
<dbReference type="PROSITE" id="PS51379">
    <property type="entry name" value="4FE4S_FER_2"/>
    <property type="match status" value="2"/>
</dbReference>
<accession>A0A4R1MXT0</accession>
<evidence type="ECO:0000256" key="2">
    <source>
        <dbReference type="ARBA" id="ARBA00022485"/>
    </source>
</evidence>
<dbReference type="EMBL" id="SMGQ01000011">
    <property type="protein sequence ID" value="TCK98077.1"/>
    <property type="molecule type" value="Genomic_DNA"/>
</dbReference>
<evidence type="ECO:0000256" key="1">
    <source>
        <dbReference type="ARBA" id="ARBA00022448"/>
    </source>
</evidence>
<evidence type="ECO:0000256" key="7">
    <source>
        <dbReference type="ARBA" id="ARBA00023014"/>
    </source>
</evidence>
<comment type="subunit">
    <text evidence="8">The complex is composed of six subunits: RnfA, RnfB, RnfC, RnfD, RnfE and RnfG.</text>
</comment>
<dbReference type="InterPro" id="IPR010208">
    <property type="entry name" value="Ion_transpt_RnfC/RsxC"/>
</dbReference>